<dbReference type="InterPro" id="IPR027417">
    <property type="entry name" value="P-loop_NTPase"/>
</dbReference>
<evidence type="ECO:0008006" key="11">
    <source>
        <dbReference type="Google" id="ProtNLM"/>
    </source>
</evidence>
<dbReference type="Proteomes" id="UP000277212">
    <property type="component" value="Unassembled WGS sequence"/>
</dbReference>
<comment type="similarity">
    <text evidence="1">Belongs to the DNA2/NAM7 helicase family.</text>
</comment>
<evidence type="ECO:0000256" key="6">
    <source>
        <dbReference type="SAM" id="MobiDB-lite"/>
    </source>
</evidence>
<dbReference type="GO" id="GO:0016787">
    <property type="term" value="F:hydrolase activity"/>
    <property type="evidence" value="ECO:0007669"/>
    <property type="project" value="UniProtKB-KW"/>
</dbReference>
<evidence type="ECO:0000259" key="8">
    <source>
        <dbReference type="Pfam" id="PF13087"/>
    </source>
</evidence>
<dbReference type="Pfam" id="PF13087">
    <property type="entry name" value="AAA_12"/>
    <property type="match status" value="1"/>
</dbReference>
<keyword evidence="4" id="KW-0347">Helicase</keyword>
<reference evidence="9 10" key="1">
    <citation type="submission" date="2017-06" db="EMBL/GenBank/DDBJ databases">
        <title>Comparative genomic analysis of Ambrosia Fusariam Clade fungi.</title>
        <authorList>
            <person name="Stajich J.E."/>
            <person name="Carrillo J."/>
            <person name="Kijimoto T."/>
            <person name="Eskalen A."/>
            <person name="O'Donnell K."/>
            <person name="Kasson M."/>
        </authorList>
    </citation>
    <scope>NUCLEOTIDE SEQUENCE [LARGE SCALE GENOMIC DNA]</scope>
    <source>
        <strain evidence="9">UCR3666</strain>
    </source>
</reference>
<comment type="caution">
    <text evidence="9">The sequence shown here is derived from an EMBL/GenBank/DDBJ whole genome shotgun (WGS) entry which is preliminary data.</text>
</comment>
<evidence type="ECO:0000256" key="5">
    <source>
        <dbReference type="ARBA" id="ARBA00022840"/>
    </source>
</evidence>
<dbReference type="SUPFAM" id="SSF52540">
    <property type="entry name" value="P-loop containing nucleoside triphosphate hydrolases"/>
    <property type="match status" value="1"/>
</dbReference>
<dbReference type="InterPro" id="IPR041679">
    <property type="entry name" value="DNA2/NAM7-like_C"/>
</dbReference>
<accession>A0A3M2SA97</accession>
<dbReference type="STRING" id="2010991.A0A3M2SA97"/>
<sequence>MSVVATVTQRVSEKVSRNTHDSARVSRAPTMDAQTVAPMHTFPVTDLYVWRHEEGTIIEMQNEEAILKRFNQQRIPFQAWPLAPIPGLTTSFAKSWLFLVKVPKMTDDMVFPAMADHFTVDMDVTIENSRGVFSLVHLHATRIANPYEDAKDLPDPAVSRCAAFKVDVPRSWEDKDGEHVELDLMGTMQSVSSLDDFQNIKLNQASCQNITITWDTFCNTYEAELAAMRRFIEEPRLEERQLSAKAKAAFEMILDFKTPFRTHYNLHEVFPHLKNPLHPSHRIPDLIVQRFKAFNTDHRAAFDGLTKIPNGLYFVNGCPGAGKTEWNMVVSAMIQSKRRPGSKKRHSPILFVVDLNKTVDDAADRYFNLCKAAGLKLRIVRMHGWPYEMRNSAKLNGSGSDKDGDSSSEPDFTKKFLTTASLTRHTNVERNPNKAPTLDEEAWDYYAKHQHDCFTPLKKVLASMDAGEVLSNNDWKSLRSQVSMLYRAVLAQTDFIATTPVAAYGSFSKLFRPDVIFIDEAPHARELTTLIPIAFFEPIAWILTGDVKQTRPFVKSGDRRDAEKKGLKFNPHAEQMRVSLMARADMVGAINSKLLVNKRAFGNLHKLPSTLFYDGQMRSGYTEAEKYPATVQYLKGYLEKLGDGKKTLNENRAVISLAQSREETHRSSFWNPAHHNWVVDQVKKLLMDSEFKSLNDSTRPGSIMIQVPYSTAMRQYMAEVKQWPAEWQERVEVMTVDKAQGNQADVVFLDMVRTTKAGFMNEPQRLNVAISRARQAEVIVMHYQMTWRTNRGRPVRAEYTSKIWDQALADNRLFSINVEK</sequence>
<organism evidence="9 10">
    <name type="scientific">Fusarium kuroshium</name>
    <dbReference type="NCBI Taxonomy" id="2010991"/>
    <lineage>
        <taxon>Eukaryota</taxon>
        <taxon>Fungi</taxon>
        <taxon>Dikarya</taxon>
        <taxon>Ascomycota</taxon>
        <taxon>Pezizomycotina</taxon>
        <taxon>Sordariomycetes</taxon>
        <taxon>Hypocreomycetidae</taxon>
        <taxon>Hypocreales</taxon>
        <taxon>Nectriaceae</taxon>
        <taxon>Fusarium</taxon>
        <taxon>Fusarium solani species complex</taxon>
    </lineage>
</organism>
<dbReference type="EMBL" id="NKUJ01000085">
    <property type="protein sequence ID" value="RMJ14469.1"/>
    <property type="molecule type" value="Genomic_DNA"/>
</dbReference>
<dbReference type="GO" id="GO:0043139">
    <property type="term" value="F:5'-3' DNA helicase activity"/>
    <property type="evidence" value="ECO:0007669"/>
    <property type="project" value="TreeGrafter"/>
</dbReference>
<dbReference type="InterPro" id="IPR050534">
    <property type="entry name" value="Coronavir_polyprotein_1ab"/>
</dbReference>
<proteinExistence type="inferred from homology"/>
<feature type="domain" description="DNA2/NAM7 helicase-like C-terminal" evidence="8">
    <location>
        <begin position="577"/>
        <end position="781"/>
    </location>
</feature>
<dbReference type="InterPro" id="IPR041677">
    <property type="entry name" value="DNA2/NAM7_AAA_11"/>
</dbReference>
<feature type="domain" description="DNA2/NAM7 helicase helicase" evidence="7">
    <location>
        <begin position="295"/>
        <end position="556"/>
    </location>
</feature>
<dbReference type="Gene3D" id="3.40.50.300">
    <property type="entry name" value="P-loop containing nucleotide triphosphate hydrolases"/>
    <property type="match status" value="2"/>
</dbReference>
<evidence type="ECO:0000256" key="3">
    <source>
        <dbReference type="ARBA" id="ARBA00022801"/>
    </source>
</evidence>
<keyword evidence="3" id="KW-0378">Hydrolase</keyword>
<keyword evidence="2" id="KW-0547">Nucleotide-binding</keyword>
<evidence type="ECO:0000313" key="9">
    <source>
        <dbReference type="EMBL" id="RMJ14469.1"/>
    </source>
</evidence>
<evidence type="ECO:0000256" key="1">
    <source>
        <dbReference type="ARBA" id="ARBA00007913"/>
    </source>
</evidence>
<dbReference type="PANTHER" id="PTHR43788">
    <property type="entry name" value="DNA2/NAM7 HELICASE FAMILY MEMBER"/>
    <property type="match status" value="1"/>
</dbReference>
<dbReference type="AlphaFoldDB" id="A0A3M2SA97"/>
<dbReference type="PANTHER" id="PTHR43788:SF16">
    <property type="entry name" value="HELICASE WITH ZINC FINGER 2"/>
    <property type="match status" value="1"/>
</dbReference>
<gene>
    <name evidence="9" type="ORF">CDV36_005869</name>
</gene>
<keyword evidence="5" id="KW-0067">ATP-binding</keyword>
<dbReference type="OrthoDB" id="6513042at2759"/>
<evidence type="ECO:0000256" key="4">
    <source>
        <dbReference type="ARBA" id="ARBA00022806"/>
    </source>
</evidence>
<name>A0A3M2SA97_9HYPO</name>
<evidence type="ECO:0000259" key="7">
    <source>
        <dbReference type="Pfam" id="PF13086"/>
    </source>
</evidence>
<evidence type="ECO:0000313" key="10">
    <source>
        <dbReference type="Proteomes" id="UP000277212"/>
    </source>
</evidence>
<dbReference type="Pfam" id="PF13086">
    <property type="entry name" value="AAA_11"/>
    <property type="match status" value="1"/>
</dbReference>
<dbReference type="GO" id="GO:0005524">
    <property type="term" value="F:ATP binding"/>
    <property type="evidence" value="ECO:0007669"/>
    <property type="project" value="UniProtKB-KW"/>
</dbReference>
<keyword evidence="10" id="KW-1185">Reference proteome</keyword>
<feature type="region of interest" description="Disordered" evidence="6">
    <location>
        <begin position="391"/>
        <end position="411"/>
    </location>
</feature>
<evidence type="ECO:0000256" key="2">
    <source>
        <dbReference type="ARBA" id="ARBA00022741"/>
    </source>
</evidence>
<protein>
    <recommendedName>
        <fullName evidence="11">DNA2/NAM7 helicase-like C-terminal domain-containing protein</fullName>
    </recommendedName>
</protein>